<reference evidence="3" key="1">
    <citation type="submission" date="2022-11" db="UniProtKB">
        <authorList>
            <consortium name="WormBaseParasite"/>
        </authorList>
    </citation>
    <scope>IDENTIFICATION</scope>
</reference>
<name>A0A914VTL7_9BILA</name>
<evidence type="ECO:0000313" key="3">
    <source>
        <dbReference type="WBParaSite" id="PSAMB.scaffold2444size23201.g17818.t2"/>
    </source>
</evidence>
<keyword evidence="2" id="KW-1185">Reference proteome</keyword>
<organism evidence="2 3">
    <name type="scientific">Plectus sambesii</name>
    <dbReference type="NCBI Taxonomy" id="2011161"/>
    <lineage>
        <taxon>Eukaryota</taxon>
        <taxon>Metazoa</taxon>
        <taxon>Ecdysozoa</taxon>
        <taxon>Nematoda</taxon>
        <taxon>Chromadorea</taxon>
        <taxon>Plectida</taxon>
        <taxon>Plectina</taxon>
        <taxon>Plectoidea</taxon>
        <taxon>Plectidae</taxon>
        <taxon>Plectus</taxon>
    </lineage>
</organism>
<dbReference type="PANTHER" id="PTHR36944:SF2">
    <property type="entry name" value="CPG4 DOMAIN-CONTAINING PROTEIN"/>
    <property type="match status" value="1"/>
</dbReference>
<evidence type="ECO:0000313" key="2">
    <source>
        <dbReference type="Proteomes" id="UP000887566"/>
    </source>
</evidence>
<protein>
    <submittedName>
        <fullName evidence="3">Uncharacterized protein</fullName>
    </submittedName>
</protein>
<accession>A0A914VTL7</accession>
<dbReference type="PANTHER" id="PTHR36944">
    <property type="entry name" value="PROTEIN CBG02791-RELATED"/>
    <property type="match status" value="1"/>
</dbReference>
<evidence type="ECO:0000256" key="1">
    <source>
        <dbReference type="SAM" id="SignalP"/>
    </source>
</evidence>
<feature type="signal peptide" evidence="1">
    <location>
        <begin position="1"/>
        <end position="19"/>
    </location>
</feature>
<sequence length="276" mass="31019">MFLFAVYLMIFLLIGRTSGMSEPDKDCVPNCLDEPDKDCVPNCLDEFEEALAKENVTINLPSLASFTEAKLLNVCRIYKWDSECLDTCEASDFQDAARMIMKPMAQLCTTHYDAILNHARCFEAAEFELGTCNKQCGSIEESIAKSMDLSAAIESDNQQEAFDIINNICIDKLCHLDCEAQVLATNRVCSNTTAFNQNNQQIDELARRLAADNFDQLMASWPILDEDNKKRFPESCRRLQNETPTNNDTKPTKTAHICSLSSALLSIMIALYAFFP</sequence>
<proteinExistence type="predicted"/>
<dbReference type="Proteomes" id="UP000887566">
    <property type="component" value="Unplaced"/>
</dbReference>
<dbReference type="WBParaSite" id="PSAMB.scaffold2444size23201.g17818.t2">
    <property type="protein sequence ID" value="PSAMB.scaffold2444size23201.g17818.t2"/>
    <property type="gene ID" value="PSAMB.scaffold2444size23201.g17818"/>
</dbReference>
<keyword evidence="1" id="KW-0732">Signal</keyword>
<dbReference type="AlphaFoldDB" id="A0A914VTL7"/>
<feature type="chain" id="PRO_5036996387" evidence="1">
    <location>
        <begin position="20"/>
        <end position="276"/>
    </location>
</feature>